<dbReference type="AlphaFoldDB" id="A0AAD9KV98"/>
<dbReference type="InterPro" id="IPR013083">
    <property type="entry name" value="Znf_RING/FYVE/PHD"/>
</dbReference>
<evidence type="ECO:0000313" key="2">
    <source>
        <dbReference type="Proteomes" id="UP001209878"/>
    </source>
</evidence>
<dbReference type="Gene3D" id="3.30.40.10">
    <property type="entry name" value="Zinc/RING finger domain, C3HC4 (zinc finger)"/>
    <property type="match status" value="1"/>
</dbReference>
<protein>
    <submittedName>
        <fullName evidence="1">Uncharacterized protein</fullName>
    </submittedName>
</protein>
<name>A0AAD9KV98_RIDPI</name>
<organism evidence="1 2">
    <name type="scientific">Ridgeia piscesae</name>
    <name type="common">Tubeworm</name>
    <dbReference type="NCBI Taxonomy" id="27915"/>
    <lineage>
        <taxon>Eukaryota</taxon>
        <taxon>Metazoa</taxon>
        <taxon>Spiralia</taxon>
        <taxon>Lophotrochozoa</taxon>
        <taxon>Annelida</taxon>
        <taxon>Polychaeta</taxon>
        <taxon>Sedentaria</taxon>
        <taxon>Canalipalpata</taxon>
        <taxon>Sabellida</taxon>
        <taxon>Siboglinidae</taxon>
        <taxon>Ridgeia</taxon>
    </lineage>
</organism>
<evidence type="ECO:0000313" key="1">
    <source>
        <dbReference type="EMBL" id="KAK2178182.1"/>
    </source>
</evidence>
<proteinExistence type="predicted"/>
<comment type="caution">
    <text evidence="1">The sequence shown here is derived from an EMBL/GenBank/DDBJ whole genome shotgun (WGS) entry which is preliminary data.</text>
</comment>
<keyword evidence="2" id="KW-1185">Reference proteome</keyword>
<dbReference type="EMBL" id="JAODUO010000556">
    <property type="protein sequence ID" value="KAK2178182.1"/>
    <property type="molecule type" value="Genomic_DNA"/>
</dbReference>
<sequence length="192" mass="22308">MGKRHPAETCECPNRKLGCKVRVRQTELQSHVDQCLYRWVACEACGKRLLDVDLYKHQRHARCMENKLKREVARNARTTSASLRQHTATLRQERNRLEVDKKKIFHDHLHRMRGWKPRVPSALGVDEGYSSSSPDIVESPLTVEYCDSEGQVEQRLQFPSRLRMVPVTCAKCGKRFRSTANNTQSCFWHMGN</sequence>
<dbReference type="SUPFAM" id="SSF49599">
    <property type="entry name" value="TRAF domain-like"/>
    <property type="match status" value="1"/>
</dbReference>
<gene>
    <name evidence="1" type="ORF">NP493_556g00011</name>
</gene>
<accession>A0AAD9KV98</accession>
<reference evidence="1" key="1">
    <citation type="journal article" date="2023" name="Mol. Biol. Evol.">
        <title>Third-Generation Sequencing Reveals the Adaptive Role of the Epigenome in Three Deep-Sea Polychaetes.</title>
        <authorList>
            <person name="Perez M."/>
            <person name="Aroh O."/>
            <person name="Sun Y."/>
            <person name="Lan Y."/>
            <person name="Juniper S.K."/>
            <person name="Young C.R."/>
            <person name="Angers B."/>
            <person name="Qian P.Y."/>
        </authorList>
    </citation>
    <scope>NUCLEOTIDE SEQUENCE</scope>
    <source>
        <strain evidence="1">R07B-5</strain>
    </source>
</reference>
<dbReference type="Proteomes" id="UP001209878">
    <property type="component" value="Unassembled WGS sequence"/>
</dbReference>